<dbReference type="InterPro" id="IPR039772">
    <property type="entry name" value="Bin3-like"/>
</dbReference>
<dbReference type="GO" id="GO:0032259">
    <property type="term" value="P:methylation"/>
    <property type="evidence" value="ECO:0007669"/>
    <property type="project" value="UniProtKB-KW"/>
</dbReference>
<dbReference type="AlphaFoldDB" id="A0A0F7RYV8"/>
<proteinExistence type="inferred from homology"/>
<dbReference type="CDD" id="cd02440">
    <property type="entry name" value="AdoMet_MTases"/>
    <property type="match status" value="1"/>
</dbReference>
<dbReference type="EMBL" id="CCFA01002715">
    <property type="protein sequence ID" value="CDS00518.1"/>
    <property type="molecule type" value="Genomic_DNA"/>
</dbReference>
<keyword evidence="4 5" id="KW-0949">S-adenosyl-L-methionine</keyword>
<keyword evidence="2 6" id="KW-0489">Methyltransferase</keyword>
<comment type="similarity">
    <text evidence="1 6">Belongs to the methyltransferase superfamily.</text>
</comment>
<accession>A0A0F7RYV8</accession>
<keyword evidence="11" id="KW-1185">Reference proteome</keyword>
<reference evidence="10" key="2">
    <citation type="submission" date="2014-06" db="EMBL/GenBank/DDBJ databases">
        <authorList>
            <person name="Ju J."/>
            <person name="Zhang J."/>
        </authorList>
    </citation>
    <scope>NUCLEOTIDE SEQUENCE</scope>
    <source>
        <strain evidence="10">SscI8</strain>
    </source>
</reference>
<evidence type="ECO:0000313" key="10">
    <source>
        <dbReference type="EMBL" id="CDU23423.1"/>
    </source>
</evidence>
<dbReference type="OrthoDB" id="540004at2759"/>
<evidence type="ECO:0000256" key="6">
    <source>
        <dbReference type="RuleBase" id="RU367087"/>
    </source>
</evidence>
<evidence type="ECO:0000256" key="1">
    <source>
        <dbReference type="ARBA" id="ARBA00008361"/>
    </source>
</evidence>
<protein>
    <recommendedName>
        <fullName evidence="6">RNA methyltransferase</fullName>
        <ecNumber evidence="6">2.1.1.-</ecNumber>
    </recommendedName>
</protein>
<evidence type="ECO:0000256" key="5">
    <source>
        <dbReference type="PROSITE-ProRule" id="PRU00848"/>
    </source>
</evidence>
<dbReference type="EMBL" id="LK056662">
    <property type="protein sequence ID" value="CDU23423.1"/>
    <property type="molecule type" value="Genomic_DNA"/>
</dbReference>
<dbReference type="InterPro" id="IPR029063">
    <property type="entry name" value="SAM-dependent_MTases_sf"/>
</dbReference>
<dbReference type="GO" id="GO:0008171">
    <property type="term" value="F:O-methyltransferase activity"/>
    <property type="evidence" value="ECO:0007669"/>
    <property type="project" value="UniProtKB-UniRule"/>
</dbReference>
<evidence type="ECO:0000256" key="3">
    <source>
        <dbReference type="ARBA" id="ARBA00022679"/>
    </source>
</evidence>
<feature type="compositionally biased region" description="Basic and acidic residues" evidence="7">
    <location>
        <begin position="150"/>
        <end position="170"/>
    </location>
</feature>
<evidence type="ECO:0000259" key="8">
    <source>
        <dbReference type="PROSITE" id="PS51515"/>
    </source>
</evidence>
<sequence>MRSSDGDGDNDASRIASYGRLADPTAPPIYGNFQRYYHIRNPVNSAANDTTQDVANISSHPALAVDSRVSAILRYLCQHFSASASGEATSGPLKVLDIGCNSGKLTIELAQTLPRLLQQCGQPAGRQLHILGVDIDPSLIGQARQAADAARSRYRPERLEERDRSEHDTDPENVSLPCESVYFPSVFPSLYGSISTENEESRRVKRRKLEDAIDSTPTSALSPLPAQQLCPPNLRFVAADWVQPSPIHHAALLHSDTNGYDITLALSITKWIHIQQGDVGLVRCFARIATTLHSNGLLFLERQEWPSYHSAKNLDPTIRAKIKRLQLRPGGDFDWWLDTFGLELVGEIGYGVGVGFSRPLQVFRKESTTREEKLAAEQLATTAAAEGMQPFPWVARSSCSVTPRAALTV</sequence>
<reference evidence="9" key="1">
    <citation type="submission" date="2014-06" db="EMBL/GenBank/DDBJ databases">
        <authorList>
            <person name="Berkman J.Paul."/>
        </authorList>
    </citation>
    <scope>NUCLEOTIDE SEQUENCE [LARGE SCALE GENOMIC DNA]</scope>
</reference>
<dbReference type="GO" id="GO:0008173">
    <property type="term" value="F:RNA methyltransferase activity"/>
    <property type="evidence" value="ECO:0007669"/>
    <property type="project" value="UniProtKB-UniRule"/>
</dbReference>
<evidence type="ECO:0000313" key="9">
    <source>
        <dbReference type="EMBL" id="CDS00518.1"/>
    </source>
</evidence>
<dbReference type="GO" id="GO:0017069">
    <property type="term" value="F:snRNA binding"/>
    <property type="evidence" value="ECO:0007669"/>
    <property type="project" value="TreeGrafter"/>
</dbReference>
<dbReference type="GO" id="GO:0040031">
    <property type="term" value="P:snRNA modification"/>
    <property type="evidence" value="ECO:0007669"/>
    <property type="project" value="TreeGrafter"/>
</dbReference>
<reference evidence="11" key="3">
    <citation type="submission" date="2014-06" db="EMBL/GenBank/DDBJ databases">
        <authorList>
            <person name="Berkman P.J."/>
        </authorList>
    </citation>
    <scope>NUCLEOTIDE SEQUENCE [LARGE SCALE GENOMIC DNA]</scope>
</reference>
<evidence type="ECO:0000256" key="4">
    <source>
        <dbReference type="ARBA" id="ARBA00022691"/>
    </source>
</evidence>
<dbReference type="PROSITE" id="PS51515">
    <property type="entry name" value="BIN3_SAM"/>
    <property type="match status" value="1"/>
</dbReference>
<keyword evidence="3 6" id="KW-0808">Transferase</keyword>
<dbReference type="SUPFAM" id="SSF53335">
    <property type="entry name" value="S-adenosyl-L-methionine-dependent methyltransferases"/>
    <property type="match status" value="1"/>
</dbReference>
<dbReference type="PANTHER" id="PTHR12315:SF0">
    <property type="entry name" value="7SK SNRNA METHYLPHOSPHATE CAPPING ENZYME"/>
    <property type="match status" value="1"/>
</dbReference>
<dbReference type="Gene3D" id="3.40.50.150">
    <property type="entry name" value="Vaccinia Virus protein VP39"/>
    <property type="match status" value="1"/>
</dbReference>
<feature type="domain" description="Bin3-type SAM" evidence="8">
    <location>
        <begin position="78"/>
        <end position="368"/>
    </location>
</feature>
<dbReference type="PANTHER" id="PTHR12315">
    <property type="entry name" value="BICOID-INTERACTING PROTEIN RELATED"/>
    <property type="match status" value="1"/>
</dbReference>
<feature type="region of interest" description="Disordered" evidence="7">
    <location>
        <begin position="146"/>
        <end position="176"/>
    </location>
</feature>
<evidence type="ECO:0000256" key="2">
    <source>
        <dbReference type="ARBA" id="ARBA00022603"/>
    </source>
</evidence>
<name>A0A0F7RYV8_9BASI</name>
<gene>
    <name evidence="9" type="primary">SSCI45120.1</name>
    <name evidence="10" type="ORF">SPSC_02052</name>
</gene>
<dbReference type="STRING" id="49012.A0A0F7RYV8"/>
<dbReference type="Proteomes" id="UP000242770">
    <property type="component" value="Unassembled WGS sequence"/>
</dbReference>
<organism evidence="9 11">
    <name type="scientific">Sporisorium scitamineum</name>
    <dbReference type="NCBI Taxonomy" id="49012"/>
    <lineage>
        <taxon>Eukaryota</taxon>
        <taxon>Fungi</taxon>
        <taxon>Dikarya</taxon>
        <taxon>Basidiomycota</taxon>
        <taxon>Ustilaginomycotina</taxon>
        <taxon>Ustilaginomycetes</taxon>
        <taxon>Ustilaginales</taxon>
        <taxon>Ustilaginaceae</taxon>
        <taxon>Sporisorium</taxon>
    </lineage>
</organism>
<dbReference type="InterPro" id="IPR010675">
    <property type="entry name" value="Bin3_C"/>
</dbReference>
<dbReference type="Pfam" id="PF06859">
    <property type="entry name" value="Bin3"/>
    <property type="match status" value="1"/>
</dbReference>
<evidence type="ECO:0000256" key="7">
    <source>
        <dbReference type="SAM" id="MobiDB-lite"/>
    </source>
</evidence>
<evidence type="ECO:0000313" key="11">
    <source>
        <dbReference type="Proteomes" id="UP000242770"/>
    </source>
</evidence>
<dbReference type="EC" id="2.1.1.-" evidence="6"/>
<dbReference type="InterPro" id="IPR024160">
    <property type="entry name" value="BIN3_SAM-bd_dom"/>
</dbReference>